<reference evidence="1 2" key="1">
    <citation type="submission" date="2016-11" db="EMBL/GenBank/DDBJ databases">
        <authorList>
            <person name="Jaros S."/>
            <person name="Januszkiewicz K."/>
            <person name="Wedrychowicz H."/>
        </authorList>
    </citation>
    <scope>NUCLEOTIDE SEQUENCE [LARGE SCALE GENOMIC DNA]</scope>
    <source>
        <strain evidence="1 2">DSM 28715</strain>
    </source>
</reference>
<protein>
    <submittedName>
        <fullName evidence="1">Uncharacterized protein</fullName>
    </submittedName>
</protein>
<proteinExistence type="predicted"/>
<dbReference type="RefSeq" id="WP_072902415.1">
    <property type="nucleotide sequence ID" value="NZ_FQXB01000006.1"/>
</dbReference>
<sequence>MTKDFIAIARNRRLIALNEIENRKRNGATIAKIHTLPDLTTRHVDATFRTRRTVKPAAAAVALVA</sequence>
<accession>A0A1M5SIC5</accession>
<dbReference type="EMBL" id="FQXB01000006">
    <property type="protein sequence ID" value="SHH38150.1"/>
    <property type="molecule type" value="Genomic_DNA"/>
</dbReference>
<organism evidence="1 2">
    <name type="scientific">Cognatiyoonia sediminum</name>
    <dbReference type="NCBI Taxonomy" id="1508389"/>
    <lineage>
        <taxon>Bacteria</taxon>
        <taxon>Pseudomonadati</taxon>
        <taxon>Pseudomonadota</taxon>
        <taxon>Alphaproteobacteria</taxon>
        <taxon>Rhodobacterales</taxon>
        <taxon>Paracoccaceae</taxon>
        <taxon>Cognatiyoonia</taxon>
    </lineage>
</organism>
<keyword evidence="2" id="KW-1185">Reference proteome</keyword>
<name>A0A1M5SIC5_9RHOB</name>
<dbReference type="STRING" id="1508389.SAMN05444003_2982"/>
<evidence type="ECO:0000313" key="1">
    <source>
        <dbReference type="EMBL" id="SHH38150.1"/>
    </source>
</evidence>
<dbReference type="Proteomes" id="UP000184074">
    <property type="component" value="Unassembled WGS sequence"/>
</dbReference>
<dbReference type="AlphaFoldDB" id="A0A1M5SIC5"/>
<evidence type="ECO:0000313" key="2">
    <source>
        <dbReference type="Proteomes" id="UP000184074"/>
    </source>
</evidence>
<gene>
    <name evidence="1" type="ORF">SAMN05444003_2982</name>
</gene>